<evidence type="ECO:0000313" key="3">
    <source>
        <dbReference type="Proteomes" id="UP000321353"/>
    </source>
</evidence>
<sequence>MVEFAIVAPLLFFFFFAAFEFCRVAMIRHTVDNAVYEGCRRAIVPGATAADARAAANNVLGTLGLRATTVDVSPSTINNQTPELTLTVEVSLDANTFVPPQFTGGSTITRTLTMQRESSNL</sequence>
<feature type="domain" description="TadE-like" evidence="1">
    <location>
        <begin position="1"/>
        <end position="40"/>
    </location>
</feature>
<dbReference type="Proteomes" id="UP000321353">
    <property type="component" value="Chromosome"/>
</dbReference>
<dbReference type="EMBL" id="CP036264">
    <property type="protein sequence ID" value="QEG01391.1"/>
    <property type="molecule type" value="Genomic_DNA"/>
</dbReference>
<name>A0A5B9MMW9_9BACT</name>
<keyword evidence="3" id="KW-1185">Reference proteome</keyword>
<accession>A0A5B9MMW9</accession>
<dbReference type="Pfam" id="PF07811">
    <property type="entry name" value="TadE"/>
    <property type="match status" value="1"/>
</dbReference>
<gene>
    <name evidence="2" type="ORF">Mal15_54670</name>
</gene>
<proteinExistence type="predicted"/>
<organism evidence="2 3">
    <name type="scientific">Stieleria maiorica</name>
    <dbReference type="NCBI Taxonomy" id="2795974"/>
    <lineage>
        <taxon>Bacteria</taxon>
        <taxon>Pseudomonadati</taxon>
        <taxon>Planctomycetota</taxon>
        <taxon>Planctomycetia</taxon>
        <taxon>Pirellulales</taxon>
        <taxon>Pirellulaceae</taxon>
        <taxon>Stieleria</taxon>
    </lineage>
</organism>
<reference evidence="2 3" key="1">
    <citation type="submission" date="2019-02" db="EMBL/GenBank/DDBJ databases">
        <title>Planctomycetal bacteria perform biofilm scaping via a novel small molecule.</title>
        <authorList>
            <person name="Jeske O."/>
            <person name="Boedeker C."/>
            <person name="Wiegand S."/>
            <person name="Breitling P."/>
            <person name="Kallscheuer N."/>
            <person name="Jogler M."/>
            <person name="Rohde M."/>
            <person name="Petersen J."/>
            <person name="Medema M.H."/>
            <person name="Surup F."/>
            <person name="Jogler C."/>
        </authorList>
    </citation>
    <scope>NUCLEOTIDE SEQUENCE [LARGE SCALE GENOMIC DNA]</scope>
    <source>
        <strain evidence="2 3">Mal15</strain>
    </source>
</reference>
<protein>
    <submittedName>
        <fullName evidence="2">TadE-like protein</fullName>
    </submittedName>
</protein>
<dbReference type="InterPro" id="IPR012495">
    <property type="entry name" value="TadE-like_dom"/>
</dbReference>
<dbReference type="KEGG" id="smam:Mal15_54670"/>
<evidence type="ECO:0000259" key="1">
    <source>
        <dbReference type="Pfam" id="PF07811"/>
    </source>
</evidence>
<evidence type="ECO:0000313" key="2">
    <source>
        <dbReference type="EMBL" id="QEG01391.1"/>
    </source>
</evidence>
<dbReference type="AlphaFoldDB" id="A0A5B9MMW9"/>